<dbReference type="EMBL" id="JAZEWV010000036">
    <property type="protein sequence ID" value="MEE4545896.1"/>
    <property type="molecule type" value="Genomic_DNA"/>
</dbReference>
<evidence type="ECO:0000259" key="1">
    <source>
        <dbReference type="PROSITE" id="PS51664"/>
    </source>
</evidence>
<reference evidence="2 3" key="1">
    <citation type="submission" date="2023-12" db="EMBL/GenBank/DDBJ databases">
        <title>Streptomyces sp. V4-01.</title>
        <authorList>
            <person name="Somphong A."/>
            <person name="Phongsopitanun W."/>
        </authorList>
    </citation>
    <scope>NUCLEOTIDE SEQUENCE [LARGE SCALE GENOMIC DNA]</scope>
    <source>
        <strain evidence="2 3">V4-01</strain>
    </source>
</reference>
<dbReference type="InterPro" id="IPR022291">
    <property type="entry name" value="Bacteriocin_synth_cyclodeHase"/>
</dbReference>
<dbReference type="PANTHER" id="PTHR37809">
    <property type="entry name" value="RIBOSOMAL PROTEIN S12 METHYLTHIOTRANSFERASE ACCESSORY FACTOR YCAO"/>
    <property type="match status" value="1"/>
</dbReference>
<dbReference type="InterPro" id="IPR027624">
    <property type="entry name" value="TOMM_cyclo_SagD"/>
</dbReference>
<proteinExistence type="predicted"/>
<dbReference type="Gene3D" id="3.30.160.660">
    <property type="match status" value="1"/>
</dbReference>
<sequence>MTGAPPGAGRPPGLLAAALAEAGLPWPVLTLEAALDTPAEPAPPSAATAEVTAEATAGATAIVALDRWTPDQAAALSARAWRSGGTLLPVRVDGSTALVGPLLHRGAPACLGCVEAGRLAAAGGRTPRDQGALLLGGVAAPTAVPLLAALAASALADPARRPGTMWAVRTDDGTCSAHRARPRPGGCPLCGPLPEDSPELAAFVPAVRPPAGPRRLRQDNPATTRAGLRAALYDWRLGPVVALARQESYPLAFVGAAIAGERVEPDAGYGRAPAFADAERVALFEAVERMTGTAPRGKRTVLRGSYAALGPARAVDPERFGRYEPHVADLPGSRIARYTPDTVTDWVHGWSMGGDRAVAVPEQLAYWGLPRRRTGGAPPFVLESSSGCGLGNSLEEAVLHGLFEVAERDAFLMAWYARTPLARVAPPDDDPLVGHAADLLDALGYDLLLFDATNDFGVPAVASLALCRDAGSAAPQAFFAAGAHHDPLEAIRSAVVEAVVSVGAVARLARTSPATLDRERLRPMLDDPGLVAVMDDHTALFTLPEARARFAFLLEGAAPRPWHQVWPGSPRPVPDLGALLAGTAARVAGAGMDVVVVDQTDPVVRDDLGLYAAKVLVPGALPMTFGHRYRRTRGLPRLLEVPWRLGRLPDRPRYEDLPLDPHPFP</sequence>
<dbReference type="NCBIfam" id="TIGR03882">
    <property type="entry name" value="cyclo_dehyd_2"/>
    <property type="match status" value="1"/>
</dbReference>
<dbReference type="InterPro" id="IPR003776">
    <property type="entry name" value="YcaO-like_dom"/>
</dbReference>
<organism evidence="2 3">
    <name type="scientific">Actinacidiphila polyblastidii</name>
    <dbReference type="NCBI Taxonomy" id="3110430"/>
    <lineage>
        <taxon>Bacteria</taxon>
        <taxon>Bacillati</taxon>
        <taxon>Actinomycetota</taxon>
        <taxon>Actinomycetes</taxon>
        <taxon>Kitasatosporales</taxon>
        <taxon>Streptomycetaceae</taxon>
        <taxon>Actinacidiphila</taxon>
    </lineage>
</organism>
<feature type="domain" description="YcaO" evidence="1">
    <location>
        <begin position="268"/>
        <end position="665"/>
    </location>
</feature>
<dbReference type="Pfam" id="PF02624">
    <property type="entry name" value="YcaO"/>
    <property type="match status" value="1"/>
</dbReference>
<name>A0ABU7PJ86_9ACTN</name>
<dbReference type="PANTHER" id="PTHR37809:SF1">
    <property type="entry name" value="RIBOSOMAL PROTEIN S12 METHYLTHIOTRANSFERASE ACCESSORY FACTOR YCAO"/>
    <property type="match status" value="1"/>
</dbReference>
<dbReference type="RefSeq" id="WP_330799601.1">
    <property type="nucleotide sequence ID" value="NZ_JAZEWV010000036.1"/>
</dbReference>
<evidence type="ECO:0000313" key="3">
    <source>
        <dbReference type="Proteomes" id="UP001344658"/>
    </source>
</evidence>
<protein>
    <submittedName>
        <fullName evidence="2">TOMM leader peptide-binding protein</fullName>
    </submittedName>
</protein>
<dbReference type="NCBIfam" id="TIGR03604">
    <property type="entry name" value="TOMM_cyclo_SagD"/>
    <property type="match status" value="1"/>
</dbReference>
<comment type="caution">
    <text evidence="2">The sequence shown here is derived from an EMBL/GenBank/DDBJ whole genome shotgun (WGS) entry which is preliminary data.</text>
</comment>
<dbReference type="Gene3D" id="3.40.50.720">
    <property type="entry name" value="NAD(P)-binding Rossmann-like Domain"/>
    <property type="match status" value="1"/>
</dbReference>
<evidence type="ECO:0000313" key="2">
    <source>
        <dbReference type="EMBL" id="MEE4545896.1"/>
    </source>
</evidence>
<dbReference type="Proteomes" id="UP001344658">
    <property type="component" value="Unassembled WGS sequence"/>
</dbReference>
<keyword evidence="3" id="KW-1185">Reference proteome</keyword>
<accession>A0ABU7PJ86</accession>
<dbReference type="Gene3D" id="3.30.40.250">
    <property type="match status" value="1"/>
</dbReference>
<gene>
    <name evidence="2" type="ORF">V2S66_28490</name>
</gene>
<dbReference type="PROSITE" id="PS51664">
    <property type="entry name" value="YCAO"/>
    <property type="match status" value="1"/>
</dbReference>
<dbReference type="Gene3D" id="3.30.1330.230">
    <property type="match status" value="1"/>
</dbReference>